<keyword evidence="2" id="KW-1185">Reference proteome</keyword>
<proteinExistence type="predicted"/>
<name>A0ABM5P1M7_9MOLU</name>
<gene>
    <name evidence="1" type="ORF">OVS_02690</name>
</gene>
<organism evidence="1 2">
    <name type="scientific">Mycoplasma ovis str. Michigan</name>
    <dbReference type="NCBI Taxonomy" id="1415773"/>
    <lineage>
        <taxon>Bacteria</taxon>
        <taxon>Bacillati</taxon>
        <taxon>Mycoplasmatota</taxon>
        <taxon>Mollicutes</taxon>
        <taxon>Mycoplasmataceae</taxon>
        <taxon>Mycoplasma</taxon>
    </lineage>
</organism>
<evidence type="ECO:0000313" key="2">
    <source>
        <dbReference type="Proteomes" id="UP000018745"/>
    </source>
</evidence>
<protein>
    <submittedName>
        <fullName evidence="1">Uncharacterized protein</fullName>
    </submittedName>
</protein>
<dbReference type="Proteomes" id="UP000018745">
    <property type="component" value="Chromosome"/>
</dbReference>
<dbReference type="EMBL" id="CP006935">
    <property type="protein sequence ID" value="AHC40346.1"/>
    <property type="molecule type" value="Genomic_DNA"/>
</dbReference>
<dbReference type="RefSeq" id="WP_024071309.1">
    <property type="nucleotide sequence ID" value="NC_023062.1"/>
</dbReference>
<sequence length="63" mass="7521">MKFDNNKTKDLWNSPVWLHKWGKAEFISEEHCEITKKDQDTNYKLICKVPNNGTPDKQWSQNI</sequence>
<accession>A0ABM5P1M7</accession>
<reference evidence="1 2" key="1">
    <citation type="journal article" date="2014" name="Genome Announc.">
        <title>Complete Genome Sequence of Mycoplasma ovis Strain Michigan, a Hemoplasma of Sheep with Two Distinct 16S rRNA Genes.</title>
        <authorList>
            <person name="Deshuillers P.L."/>
            <person name="Santos A.P."/>
            <person name="do Nascimento N.C."/>
            <person name="Hampel J.A."/>
            <person name="Bergin I.L."/>
            <person name="Dyson M.C."/>
            <person name="Messick J.B."/>
        </authorList>
    </citation>
    <scope>NUCLEOTIDE SEQUENCE [LARGE SCALE GENOMIC DNA]</scope>
    <source>
        <strain evidence="1 2">Michigan</strain>
    </source>
</reference>
<evidence type="ECO:0000313" key="1">
    <source>
        <dbReference type="EMBL" id="AHC40346.1"/>
    </source>
</evidence>